<evidence type="ECO:0000313" key="1">
    <source>
        <dbReference type="EMBL" id="KAI4355554.1"/>
    </source>
</evidence>
<evidence type="ECO:0000313" key="2">
    <source>
        <dbReference type="Proteomes" id="UP000828941"/>
    </source>
</evidence>
<reference evidence="1 2" key="1">
    <citation type="journal article" date="2022" name="DNA Res.">
        <title>Chromosomal-level genome assembly of the orchid tree Bauhinia variegata (Leguminosae; Cercidoideae) supports the allotetraploid origin hypothesis of Bauhinia.</title>
        <authorList>
            <person name="Zhong Y."/>
            <person name="Chen Y."/>
            <person name="Zheng D."/>
            <person name="Pang J."/>
            <person name="Liu Y."/>
            <person name="Luo S."/>
            <person name="Meng S."/>
            <person name="Qian L."/>
            <person name="Wei D."/>
            <person name="Dai S."/>
            <person name="Zhou R."/>
        </authorList>
    </citation>
    <scope>NUCLEOTIDE SEQUENCE [LARGE SCALE GENOMIC DNA]</scope>
    <source>
        <strain evidence="1">BV-YZ2020</strain>
    </source>
</reference>
<protein>
    <submittedName>
        <fullName evidence="1">Uncharacterized protein</fullName>
    </submittedName>
</protein>
<comment type="caution">
    <text evidence="1">The sequence shown here is derived from an EMBL/GenBank/DDBJ whole genome shotgun (WGS) entry which is preliminary data.</text>
</comment>
<gene>
    <name evidence="1" type="ORF">L6164_004314</name>
</gene>
<dbReference type="Proteomes" id="UP000828941">
    <property type="component" value="Chromosome 2"/>
</dbReference>
<organism evidence="1 2">
    <name type="scientific">Bauhinia variegata</name>
    <name type="common">Purple orchid tree</name>
    <name type="synonym">Phanera variegata</name>
    <dbReference type="NCBI Taxonomy" id="167791"/>
    <lineage>
        <taxon>Eukaryota</taxon>
        <taxon>Viridiplantae</taxon>
        <taxon>Streptophyta</taxon>
        <taxon>Embryophyta</taxon>
        <taxon>Tracheophyta</taxon>
        <taxon>Spermatophyta</taxon>
        <taxon>Magnoliopsida</taxon>
        <taxon>eudicotyledons</taxon>
        <taxon>Gunneridae</taxon>
        <taxon>Pentapetalae</taxon>
        <taxon>rosids</taxon>
        <taxon>fabids</taxon>
        <taxon>Fabales</taxon>
        <taxon>Fabaceae</taxon>
        <taxon>Cercidoideae</taxon>
        <taxon>Cercideae</taxon>
        <taxon>Bauhiniinae</taxon>
        <taxon>Bauhinia</taxon>
    </lineage>
</organism>
<accession>A0ACB9Q5J5</accession>
<dbReference type="EMBL" id="CM039427">
    <property type="protein sequence ID" value="KAI4355554.1"/>
    <property type="molecule type" value="Genomic_DNA"/>
</dbReference>
<sequence>MDSNSKVGKHHQITTFPCWLPRNLRCCIHQPLDLQSKLGRQKLLLVVEYNGDREELATGPHSCFGEEPINLGFENRSVLYRLGHS</sequence>
<keyword evidence="2" id="KW-1185">Reference proteome</keyword>
<name>A0ACB9Q5J5_BAUVA</name>
<proteinExistence type="predicted"/>